<dbReference type="EMBL" id="JAHRIO010060728">
    <property type="protein sequence ID" value="MEQ2178251.1"/>
    <property type="molecule type" value="Genomic_DNA"/>
</dbReference>
<dbReference type="Proteomes" id="UP001476798">
    <property type="component" value="Unassembled WGS sequence"/>
</dbReference>
<accession>A0ABV0P3H1</accession>
<protein>
    <submittedName>
        <fullName evidence="1">Uncharacterized protein</fullName>
    </submittedName>
</protein>
<reference evidence="1 2" key="1">
    <citation type="submission" date="2021-06" db="EMBL/GenBank/DDBJ databases">
        <authorList>
            <person name="Palmer J.M."/>
        </authorList>
    </citation>
    <scope>NUCLEOTIDE SEQUENCE [LARGE SCALE GENOMIC DNA]</scope>
    <source>
        <strain evidence="1 2">GA_2019</strain>
        <tissue evidence="1">Muscle</tissue>
    </source>
</reference>
<comment type="caution">
    <text evidence="1">The sequence shown here is derived from an EMBL/GenBank/DDBJ whole genome shotgun (WGS) entry which is preliminary data.</text>
</comment>
<name>A0ABV0P3H1_9TELE</name>
<proteinExistence type="predicted"/>
<evidence type="ECO:0000313" key="2">
    <source>
        <dbReference type="Proteomes" id="UP001476798"/>
    </source>
</evidence>
<organism evidence="1 2">
    <name type="scientific">Goodea atripinnis</name>
    <dbReference type="NCBI Taxonomy" id="208336"/>
    <lineage>
        <taxon>Eukaryota</taxon>
        <taxon>Metazoa</taxon>
        <taxon>Chordata</taxon>
        <taxon>Craniata</taxon>
        <taxon>Vertebrata</taxon>
        <taxon>Euteleostomi</taxon>
        <taxon>Actinopterygii</taxon>
        <taxon>Neopterygii</taxon>
        <taxon>Teleostei</taxon>
        <taxon>Neoteleostei</taxon>
        <taxon>Acanthomorphata</taxon>
        <taxon>Ovalentaria</taxon>
        <taxon>Atherinomorphae</taxon>
        <taxon>Cyprinodontiformes</taxon>
        <taxon>Goodeidae</taxon>
        <taxon>Goodea</taxon>
    </lineage>
</organism>
<gene>
    <name evidence="1" type="ORF">GOODEAATRI_012040</name>
</gene>
<keyword evidence="2" id="KW-1185">Reference proteome</keyword>
<evidence type="ECO:0000313" key="1">
    <source>
        <dbReference type="EMBL" id="MEQ2178251.1"/>
    </source>
</evidence>
<sequence>MVYYFTFVNILDTTLSSLFSNFDMRNIYQRSLIYSPAERHENTPKIQFRSKSVHNDSGTTFLTLQKMGVYIYMKRGGCSSSTPSVADLLACPVCAQQGNIMQCYEWSDNNELPPRG</sequence>